<evidence type="ECO:0000313" key="5">
    <source>
        <dbReference type="EMBL" id="KYD15174.1"/>
    </source>
</evidence>
<dbReference type="EMBL" id="LQYT01000072">
    <property type="protein sequence ID" value="KYD15174.1"/>
    <property type="molecule type" value="Genomic_DNA"/>
</dbReference>
<dbReference type="RefSeq" id="WP_235597194.1">
    <property type="nucleotide sequence ID" value="NZ_LQYT01000072.1"/>
</dbReference>
<keyword evidence="1" id="KW-0805">Transcription regulation</keyword>
<comment type="caution">
    <text evidence="5">The sequence shown here is derived from an EMBL/GenBank/DDBJ whole genome shotgun (WGS) entry which is preliminary data.</text>
</comment>
<dbReference type="SMART" id="SM00345">
    <property type="entry name" value="HTH_GNTR"/>
    <property type="match status" value="1"/>
</dbReference>
<dbReference type="GO" id="GO:0000976">
    <property type="term" value="F:transcription cis-regulatory region binding"/>
    <property type="evidence" value="ECO:0007669"/>
    <property type="project" value="TreeGrafter"/>
</dbReference>
<dbReference type="PANTHER" id="PTHR30146">
    <property type="entry name" value="LACI-RELATED TRANSCRIPTIONAL REPRESSOR"/>
    <property type="match status" value="1"/>
</dbReference>
<evidence type="ECO:0000313" key="6">
    <source>
        <dbReference type="Proteomes" id="UP000075683"/>
    </source>
</evidence>
<dbReference type="InterPro" id="IPR046335">
    <property type="entry name" value="LacI/GalR-like_sensor"/>
</dbReference>
<dbReference type="Gene3D" id="3.40.50.2300">
    <property type="match status" value="2"/>
</dbReference>
<dbReference type="CDD" id="cd01541">
    <property type="entry name" value="PBP1_AraR"/>
    <property type="match status" value="1"/>
</dbReference>
<protein>
    <recommendedName>
        <fullName evidence="4">HTH gntR-type domain-containing protein</fullName>
    </recommendedName>
</protein>
<dbReference type="InterPro" id="IPR033532">
    <property type="entry name" value="AraR_ligand_bind_dom"/>
</dbReference>
<evidence type="ECO:0000256" key="2">
    <source>
        <dbReference type="ARBA" id="ARBA00023125"/>
    </source>
</evidence>
<dbReference type="CDD" id="cd07377">
    <property type="entry name" value="WHTH_GntR"/>
    <property type="match status" value="1"/>
</dbReference>
<dbReference type="AlphaFoldDB" id="A0A150LS86"/>
<dbReference type="SUPFAM" id="SSF46785">
    <property type="entry name" value="Winged helix' DNA-binding domain"/>
    <property type="match status" value="1"/>
</dbReference>
<evidence type="ECO:0000256" key="3">
    <source>
        <dbReference type="ARBA" id="ARBA00023163"/>
    </source>
</evidence>
<evidence type="ECO:0000259" key="4">
    <source>
        <dbReference type="PROSITE" id="PS50949"/>
    </source>
</evidence>
<proteinExistence type="predicted"/>
<dbReference type="PANTHER" id="PTHR30146:SF150">
    <property type="entry name" value="ARABINOSE METABOLISM TRANSCRIPTIONAL REPRESSOR"/>
    <property type="match status" value="1"/>
</dbReference>
<dbReference type="PATRIC" id="fig|301148.3.peg.249"/>
<dbReference type="SUPFAM" id="SSF53822">
    <property type="entry name" value="Periplasmic binding protein-like I"/>
    <property type="match status" value="1"/>
</dbReference>
<organism evidence="5 6">
    <name type="scientific">Caldibacillus debilis</name>
    <dbReference type="NCBI Taxonomy" id="301148"/>
    <lineage>
        <taxon>Bacteria</taxon>
        <taxon>Bacillati</taxon>
        <taxon>Bacillota</taxon>
        <taxon>Bacilli</taxon>
        <taxon>Bacillales</taxon>
        <taxon>Bacillaceae</taxon>
        <taxon>Caldibacillus</taxon>
    </lineage>
</organism>
<sequence length="377" mass="42994">MSETKYKIVKNWIKSKILDGTFLPSQKIKSETELMEQFNVSRHTVRLALGELVSEGWLYKKQGSGTYVSDLSLKQDHKPHIHKKSVAIITTYISDYIFPSIIRGAESVLSQEGYQVSLFSTNNNHESERKFLEIILSQRFDGIIVEPTKSAISNPNINYYLNLEALGIPYIMINAYYDALDPISILVNDEKGGFLQTEHLIKNGHRNIIGFFKTDDMQGTKRMKGFLNAHRYYGIPINPANIITYNTEQKFTKPAEILDSILDKKDRPTGIVCYNDELAVKLLDVIRNKGLQIPKDLSIVGFDDSFLAEVSEVKLTTITHPKSEMGKLAARMIIEMIEKRRSPKTKEVKLESYVFEPELVIRNSTKDLVKVENPRGE</sequence>
<dbReference type="STRING" id="301148.B4135_2742"/>
<dbReference type="InterPro" id="IPR028082">
    <property type="entry name" value="Peripla_BP_I"/>
</dbReference>
<evidence type="ECO:0000256" key="1">
    <source>
        <dbReference type="ARBA" id="ARBA00023015"/>
    </source>
</evidence>
<accession>A0A150LS86</accession>
<dbReference type="Proteomes" id="UP000075683">
    <property type="component" value="Unassembled WGS sequence"/>
</dbReference>
<dbReference type="InterPro" id="IPR036390">
    <property type="entry name" value="WH_DNA-bd_sf"/>
</dbReference>
<keyword evidence="3" id="KW-0804">Transcription</keyword>
<dbReference type="PRINTS" id="PR00035">
    <property type="entry name" value="HTHGNTR"/>
</dbReference>
<keyword evidence="2" id="KW-0238">DNA-binding</keyword>
<name>A0A150LS86_9BACI</name>
<gene>
    <name evidence="5" type="ORF">B4135_2742</name>
</gene>
<dbReference type="Pfam" id="PF13377">
    <property type="entry name" value="Peripla_BP_3"/>
    <property type="match status" value="1"/>
</dbReference>
<dbReference type="InterPro" id="IPR000524">
    <property type="entry name" value="Tscrpt_reg_HTH_GntR"/>
</dbReference>
<dbReference type="Pfam" id="PF00392">
    <property type="entry name" value="GntR"/>
    <property type="match status" value="1"/>
</dbReference>
<dbReference type="InterPro" id="IPR036388">
    <property type="entry name" value="WH-like_DNA-bd_sf"/>
</dbReference>
<dbReference type="PROSITE" id="PS50949">
    <property type="entry name" value="HTH_GNTR"/>
    <property type="match status" value="1"/>
</dbReference>
<feature type="domain" description="HTH gntR-type" evidence="4">
    <location>
        <begin position="3"/>
        <end position="71"/>
    </location>
</feature>
<dbReference type="Gene3D" id="1.10.10.10">
    <property type="entry name" value="Winged helix-like DNA-binding domain superfamily/Winged helix DNA-binding domain"/>
    <property type="match status" value="1"/>
</dbReference>
<reference evidence="5 6" key="1">
    <citation type="submission" date="2016-01" db="EMBL/GenBank/DDBJ databases">
        <title>Draft Genome Sequences of Seven Thermophilic Sporeformers Isolated from Foods.</title>
        <authorList>
            <person name="Berendsen E.M."/>
            <person name="Wells-Bennik M.H."/>
            <person name="Krawcyk A.O."/>
            <person name="De Jong A."/>
            <person name="Holsappel S."/>
            <person name="Eijlander R.T."/>
            <person name="Kuipers O.P."/>
        </authorList>
    </citation>
    <scope>NUCLEOTIDE SEQUENCE [LARGE SCALE GENOMIC DNA]</scope>
    <source>
        <strain evidence="5 6">B4135</strain>
    </source>
</reference>
<dbReference type="GO" id="GO:0003700">
    <property type="term" value="F:DNA-binding transcription factor activity"/>
    <property type="evidence" value="ECO:0007669"/>
    <property type="project" value="InterPro"/>
</dbReference>